<reference evidence="7" key="3">
    <citation type="submission" date="2025-09" db="UniProtKB">
        <authorList>
            <consortium name="Ensembl"/>
        </authorList>
    </citation>
    <scope>IDENTIFICATION</scope>
</reference>
<dbReference type="Pfam" id="PF26076">
    <property type="entry name" value="WHD_DDX60"/>
    <property type="match status" value="1"/>
</dbReference>
<dbReference type="Pfam" id="PF26167">
    <property type="entry name" value="TPR_DDX60"/>
    <property type="match status" value="1"/>
</dbReference>
<dbReference type="PROSITE" id="PS51194">
    <property type="entry name" value="HELICASE_CTER"/>
    <property type="match status" value="1"/>
</dbReference>
<sequence length="1249" mass="143076">FLNSLLFFLSDDSAVASLTKSKEFDELLHWHSGKPLSDNYDRCKHDPIVFTDPKERKWKLKQKQQLAAFYKFYGRSLEGSISKHIVLSKKKVTETGVVTNFKKLHLKSKAELIVEENMKKKKEKMEQKEMEQWNILSAAFEKEINANFTEGVQRLEVFLKTCHSQSVKFVAEMAGLDSCFKVWGRHYRDTVLLTGFFSVLIKVVKKVILNNNKISDRIILRNPSIRNICIGYLPYGIIAWSTHFLKKLASDIKLDKKPRFALQTGSARFQLQFMGHYLQRDERKDPDPRVQHFIPDTWLQRELLDAVDNNESAVIVAPTSSGKTYASYYCMEKVLRESNDGVVVYVAPTKALVNQVMATVCNRFDKTLPDGMTVCGVFTRDYRHDALNCQVLVTVPQCLEILMLSPHRQNWVQKIKYVIFDEVHCLGGEIGADVWEHLLVMIRCPFLALSATIRNPKDLAEWLQSVKRYWQKADIAIESSVSSNGTTAGTKKSKLKMKGEKKSYKVRLVTYGERYNDLEKYLCIPKKDGFEFPHYHPCAALTVNHIQKYGIPSDLLLSPQECIKLYDTMASVWQKWPKAQELDPEVFASFKDKVVIKKTDVRIYEEQLKNELTSWIKLGHIKEAGKVLHNLQPNVKDVDSKNCIKSFPLLVEELKKMDKLPALFFSFNILLVERLAEATECYLKEKEKSRRKPDTEKKIEHLENKLLKLAKYTKKVQSVDTLKPSSKTDREILKESELQALQRRYHEVSKISPDYTYANEKAEDKEILDKIFYRMRSQRSSSSLKSLLKRGIGFHHGSLNLKGRQAVEMLFRLGFVRVVTATGSLALGINMPCRTVVFVGDSVFLNALQVRQMSGRAGRRGFDMLGNVVFYDVPLPKVQRLMKADIPELKGQFPLSISLLLRLMLLEAKADDKADARAKVLSVLQHSMLSFNQPKKQQLLRLYFLFSQQFLLKEGYIDQEGIPQGFAGLVSHLHYHEPANFVFISFLEKGLFHKLCQPTQIKGSESKHFSEDVMETLVLVLASLFGRIYFPACSVKLKGTFEQSKKKKVFLEDLPEDFAAAVNEYNTTIQEIFGSFLVTVSRLADKEQENQLPLSRISFAGGESFEDSKYVSQVIECSQRTAVSPFVCLSGRTNQDLFDARLVDNVTLQSIGIHSGNIPVLYLEKYDHQGRKLQLNAYAHDFYKHGCLLAIHSDNMIHKGDAFNLLYDFSLVISAISTSLDELCEDEEDNVVLAFRQLKESYAEKIEII</sequence>
<dbReference type="InterPro" id="IPR059032">
    <property type="entry name" value="WHD_DDX60"/>
</dbReference>
<dbReference type="AlphaFoldDB" id="H3BD17"/>
<feature type="domain" description="Helicase ATP-binding" evidence="5">
    <location>
        <begin position="304"/>
        <end position="471"/>
    </location>
</feature>
<dbReference type="eggNOG" id="KOG0950">
    <property type="taxonomic scope" value="Eukaryota"/>
</dbReference>
<dbReference type="SMART" id="SM00490">
    <property type="entry name" value="HELICc"/>
    <property type="match status" value="1"/>
</dbReference>
<dbReference type="Proteomes" id="UP000008672">
    <property type="component" value="Unassembled WGS sequence"/>
</dbReference>
<dbReference type="FunFam" id="3.40.50.300:FF:001039">
    <property type="entry name" value="ATP-dependent RNA helicase DDX60"/>
    <property type="match status" value="1"/>
</dbReference>
<dbReference type="GeneTree" id="ENSGT00940000157188"/>
<evidence type="ECO:0000256" key="2">
    <source>
        <dbReference type="ARBA" id="ARBA00022801"/>
    </source>
</evidence>
<keyword evidence="3" id="KW-0347">Helicase</keyword>
<proteinExistence type="predicted"/>
<dbReference type="OMA" id="ITYSWLW"/>
<dbReference type="InterPro" id="IPR011545">
    <property type="entry name" value="DEAD/DEAH_box_helicase_dom"/>
</dbReference>
<gene>
    <name evidence="7" type="primary">DDX60</name>
</gene>
<dbReference type="GO" id="GO:0016787">
    <property type="term" value="F:hydrolase activity"/>
    <property type="evidence" value="ECO:0007669"/>
    <property type="project" value="UniProtKB-KW"/>
</dbReference>
<dbReference type="InterPro" id="IPR027417">
    <property type="entry name" value="P-loop_NTPase"/>
</dbReference>
<keyword evidence="1" id="KW-0547">Nucleotide-binding</keyword>
<name>H3BD17_LATCH</name>
<keyword evidence="4" id="KW-0067">ATP-binding</keyword>
<dbReference type="EMBL" id="AFYH01044972">
    <property type="status" value="NOT_ANNOTATED_CDS"/>
    <property type="molecule type" value="Genomic_DNA"/>
</dbReference>
<dbReference type="Ensembl" id="ENSLACT00000019926.1">
    <property type="protein sequence ID" value="ENSLACP00000019788.1"/>
    <property type="gene ID" value="ENSLACG00000017399.1"/>
</dbReference>
<evidence type="ECO:0000259" key="5">
    <source>
        <dbReference type="PROSITE" id="PS51192"/>
    </source>
</evidence>
<evidence type="ECO:0000256" key="3">
    <source>
        <dbReference type="ARBA" id="ARBA00022806"/>
    </source>
</evidence>
<feature type="domain" description="Helicase C-terminal" evidence="6">
    <location>
        <begin position="750"/>
        <end position="901"/>
    </location>
</feature>
<dbReference type="eggNOG" id="KOG0949">
    <property type="taxonomic scope" value="Eukaryota"/>
</dbReference>
<reference evidence="7" key="2">
    <citation type="submission" date="2025-08" db="UniProtKB">
        <authorList>
            <consortium name="Ensembl"/>
        </authorList>
    </citation>
    <scope>IDENTIFICATION</scope>
</reference>
<dbReference type="InterPro" id="IPR052431">
    <property type="entry name" value="SKI2_subfamily_helicases"/>
</dbReference>
<dbReference type="EMBL" id="AFYH01044970">
    <property type="status" value="NOT_ANNOTATED_CDS"/>
    <property type="molecule type" value="Genomic_DNA"/>
</dbReference>
<protein>
    <submittedName>
        <fullName evidence="7">DExD/H-box helicase 60</fullName>
    </submittedName>
</protein>
<keyword evidence="2" id="KW-0378">Hydrolase</keyword>
<dbReference type="GO" id="GO:0003676">
    <property type="term" value="F:nucleic acid binding"/>
    <property type="evidence" value="ECO:0007669"/>
    <property type="project" value="InterPro"/>
</dbReference>
<dbReference type="EMBL" id="AFYH01044968">
    <property type="status" value="NOT_ANNOTATED_CDS"/>
    <property type="molecule type" value="Genomic_DNA"/>
</dbReference>
<dbReference type="EMBL" id="AFYH01044971">
    <property type="status" value="NOT_ANNOTATED_CDS"/>
    <property type="molecule type" value="Genomic_DNA"/>
</dbReference>
<dbReference type="GO" id="GO:0004386">
    <property type="term" value="F:helicase activity"/>
    <property type="evidence" value="ECO:0007669"/>
    <property type="project" value="UniProtKB-KW"/>
</dbReference>
<dbReference type="Gene3D" id="3.40.50.300">
    <property type="entry name" value="P-loop containing nucleotide triphosphate hydrolases"/>
    <property type="match status" value="2"/>
</dbReference>
<dbReference type="HOGENOM" id="CLU_002305_1_0_1"/>
<dbReference type="PROSITE" id="PS51192">
    <property type="entry name" value="HELICASE_ATP_BIND_1"/>
    <property type="match status" value="1"/>
</dbReference>
<dbReference type="FunCoup" id="H3BD17">
    <property type="interactions" value="420"/>
</dbReference>
<evidence type="ECO:0000259" key="6">
    <source>
        <dbReference type="PROSITE" id="PS51194"/>
    </source>
</evidence>
<dbReference type="SUPFAM" id="SSF52540">
    <property type="entry name" value="P-loop containing nucleoside triphosphate hydrolases"/>
    <property type="match status" value="1"/>
</dbReference>
<dbReference type="InterPro" id="IPR014001">
    <property type="entry name" value="Helicase_ATP-bd"/>
</dbReference>
<dbReference type="CDD" id="cd18025">
    <property type="entry name" value="DEXHc_DDX60"/>
    <property type="match status" value="1"/>
</dbReference>
<evidence type="ECO:0000313" key="8">
    <source>
        <dbReference type="Proteomes" id="UP000008672"/>
    </source>
</evidence>
<organism evidence="7 8">
    <name type="scientific">Latimeria chalumnae</name>
    <name type="common">Coelacanth</name>
    <dbReference type="NCBI Taxonomy" id="7897"/>
    <lineage>
        <taxon>Eukaryota</taxon>
        <taxon>Metazoa</taxon>
        <taxon>Chordata</taxon>
        <taxon>Craniata</taxon>
        <taxon>Vertebrata</taxon>
        <taxon>Euteleostomi</taxon>
        <taxon>Coelacanthiformes</taxon>
        <taxon>Coelacanthidae</taxon>
        <taxon>Latimeria</taxon>
    </lineage>
</organism>
<dbReference type="InParanoid" id="H3BD17"/>
<dbReference type="PANTHER" id="PTHR44533:SF4">
    <property type="entry name" value="DEAD_H RNA HELICASE, PUTATIVE-RELATED"/>
    <property type="match status" value="1"/>
</dbReference>
<dbReference type="InterPro" id="IPR001650">
    <property type="entry name" value="Helicase_C-like"/>
</dbReference>
<accession>H3BD17</accession>
<dbReference type="EMBL" id="AFYH01044969">
    <property type="status" value="NOT_ANNOTATED_CDS"/>
    <property type="molecule type" value="Genomic_DNA"/>
</dbReference>
<keyword evidence="8" id="KW-1185">Reference proteome</keyword>
<reference evidence="8" key="1">
    <citation type="submission" date="2011-08" db="EMBL/GenBank/DDBJ databases">
        <title>The draft genome of Latimeria chalumnae.</title>
        <authorList>
            <person name="Di Palma F."/>
            <person name="Alfoldi J."/>
            <person name="Johnson J."/>
            <person name="Berlin A."/>
            <person name="Gnerre S."/>
            <person name="Jaffe D."/>
            <person name="MacCallum I."/>
            <person name="Young S."/>
            <person name="Walker B.J."/>
            <person name="Lander E."/>
            <person name="Lindblad-Toh K."/>
        </authorList>
    </citation>
    <scope>NUCLEOTIDE SEQUENCE [LARGE SCALE GENOMIC DNA]</scope>
    <source>
        <strain evidence="8">Wild caught</strain>
    </source>
</reference>
<dbReference type="Pfam" id="PF00270">
    <property type="entry name" value="DEAD"/>
    <property type="match status" value="1"/>
</dbReference>
<evidence type="ECO:0000256" key="4">
    <source>
        <dbReference type="ARBA" id="ARBA00022840"/>
    </source>
</evidence>
<evidence type="ECO:0000313" key="7">
    <source>
        <dbReference type="Ensembl" id="ENSLACP00000019788.1"/>
    </source>
</evidence>
<dbReference type="GO" id="GO:0005524">
    <property type="term" value="F:ATP binding"/>
    <property type="evidence" value="ECO:0007669"/>
    <property type="project" value="UniProtKB-KW"/>
</dbReference>
<dbReference type="EMBL" id="AFYH01044967">
    <property type="status" value="NOT_ANNOTATED_CDS"/>
    <property type="molecule type" value="Genomic_DNA"/>
</dbReference>
<dbReference type="Pfam" id="PF00271">
    <property type="entry name" value="Helicase_C"/>
    <property type="match status" value="1"/>
</dbReference>
<dbReference type="SMART" id="SM00487">
    <property type="entry name" value="DEXDc"/>
    <property type="match status" value="1"/>
</dbReference>
<dbReference type="PANTHER" id="PTHR44533">
    <property type="entry name" value="DEAD/H RNA HELICASE, PUTATIVE-RELATED"/>
    <property type="match status" value="1"/>
</dbReference>
<dbReference type="STRING" id="7897.ENSLACP00000019788"/>
<dbReference type="GO" id="GO:0005737">
    <property type="term" value="C:cytoplasm"/>
    <property type="evidence" value="ECO:0007669"/>
    <property type="project" value="TreeGrafter"/>
</dbReference>
<evidence type="ECO:0000256" key="1">
    <source>
        <dbReference type="ARBA" id="ARBA00022741"/>
    </source>
</evidence>